<sequence>MISIRSFSDRESAFDLAGLMQEYASTLDSARAREAIVQQIADLPQPFVPPEGALFVGYLNRLPAGMVAIKSTADPASCEMKRLSVSPQARGLGLGRELVLTAIASAGDLGYRSMKLATFPDMSAARLPVS</sequence>
<dbReference type="RefSeq" id="WP_009489648.1">
    <property type="nucleotide sequence ID" value="NZ_CP141050.1"/>
</dbReference>
<name>I4Z1V1_9HYPH</name>
<gene>
    <name evidence="2" type="ORF">MicloDRAFT_00009980</name>
</gene>
<dbReference type="CDD" id="cd04301">
    <property type="entry name" value="NAT_SF"/>
    <property type="match status" value="1"/>
</dbReference>
<dbReference type="EMBL" id="JH660639">
    <property type="protein sequence ID" value="EIM30193.1"/>
    <property type="molecule type" value="Genomic_DNA"/>
</dbReference>
<dbReference type="GO" id="GO:0016747">
    <property type="term" value="F:acyltransferase activity, transferring groups other than amino-acyl groups"/>
    <property type="evidence" value="ECO:0007669"/>
    <property type="project" value="InterPro"/>
</dbReference>
<dbReference type="HOGENOM" id="CLU_013985_11_0_5"/>
<dbReference type="Proteomes" id="UP000003947">
    <property type="component" value="Unassembled WGS sequence"/>
</dbReference>
<dbReference type="STRING" id="864069.MicloDRAFT_00009980"/>
<dbReference type="PANTHER" id="PTHR43305">
    <property type="entry name" value="FAMILY N-ACETYLTRANSFERASE, PUTATIVE (AFU_ORTHOLOGUE AFUA_2G01380)-RELATED"/>
    <property type="match status" value="1"/>
</dbReference>
<dbReference type="PATRIC" id="fig|864069.3.peg.1112"/>
<dbReference type="PROSITE" id="PS51186">
    <property type="entry name" value="GNAT"/>
    <property type="match status" value="1"/>
</dbReference>
<dbReference type="AlphaFoldDB" id="I4Z1V1"/>
<evidence type="ECO:0000259" key="1">
    <source>
        <dbReference type="PROSITE" id="PS51186"/>
    </source>
</evidence>
<proteinExistence type="predicted"/>
<dbReference type="PANTHER" id="PTHR43305:SF1">
    <property type="entry name" value="FAMILY N-ACETYLTRANSFERASE, PUTATIVE (AFU_ORTHOLOGUE AFUA_2G01380)-RELATED"/>
    <property type="match status" value="1"/>
</dbReference>
<dbReference type="Pfam" id="PF00583">
    <property type="entry name" value="Acetyltransf_1"/>
    <property type="match status" value="1"/>
</dbReference>
<keyword evidence="2" id="KW-0808">Transferase</keyword>
<protein>
    <submittedName>
        <fullName evidence="2">Acetyltransferase, N-acetylglutamate synthase</fullName>
    </submittedName>
</protein>
<dbReference type="eggNOG" id="COG0456">
    <property type="taxonomic scope" value="Bacteria"/>
</dbReference>
<dbReference type="InterPro" id="IPR052777">
    <property type="entry name" value="Acetyltransferase_Enz"/>
</dbReference>
<organism evidence="2 3">
    <name type="scientific">Microvirga lotononidis</name>
    <dbReference type="NCBI Taxonomy" id="864069"/>
    <lineage>
        <taxon>Bacteria</taxon>
        <taxon>Pseudomonadati</taxon>
        <taxon>Pseudomonadota</taxon>
        <taxon>Alphaproteobacteria</taxon>
        <taxon>Hyphomicrobiales</taxon>
        <taxon>Methylobacteriaceae</taxon>
        <taxon>Microvirga</taxon>
    </lineage>
</organism>
<dbReference type="SUPFAM" id="SSF55729">
    <property type="entry name" value="Acyl-CoA N-acyltransferases (Nat)"/>
    <property type="match status" value="1"/>
</dbReference>
<dbReference type="Gene3D" id="3.40.630.30">
    <property type="match status" value="1"/>
</dbReference>
<dbReference type="InterPro" id="IPR000182">
    <property type="entry name" value="GNAT_dom"/>
</dbReference>
<feature type="domain" description="N-acetyltransferase" evidence="1">
    <location>
        <begin position="2"/>
        <end position="130"/>
    </location>
</feature>
<evidence type="ECO:0000313" key="2">
    <source>
        <dbReference type="EMBL" id="EIM30193.1"/>
    </source>
</evidence>
<evidence type="ECO:0000313" key="3">
    <source>
        <dbReference type="Proteomes" id="UP000003947"/>
    </source>
</evidence>
<keyword evidence="3" id="KW-1185">Reference proteome</keyword>
<accession>I4Z1V1</accession>
<reference evidence="2 3" key="1">
    <citation type="submission" date="2012-02" db="EMBL/GenBank/DDBJ databases">
        <title>Improved High-Quality Draft sequence of Microvirga sp. WSM3557.</title>
        <authorList>
            <consortium name="US DOE Joint Genome Institute"/>
            <person name="Lucas S."/>
            <person name="Han J."/>
            <person name="Lapidus A."/>
            <person name="Cheng J.-F."/>
            <person name="Goodwin L."/>
            <person name="Pitluck S."/>
            <person name="Peters L."/>
            <person name="Zhang X."/>
            <person name="Detter J.C."/>
            <person name="Han C."/>
            <person name="Tapia R."/>
            <person name="Land M."/>
            <person name="Hauser L."/>
            <person name="Kyrpides N."/>
            <person name="Ivanova N."/>
            <person name="Pagani I."/>
            <person name="Brau L."/>
            <person name="Yates R."/>
            <person name="O'Hara G."/>
            <person name="Rui T."/>
            <person name="Howieson J."/>
            <person name="Reeve W."/>
            <person name="Woyke T."/>
        </authorList>
    </citation>
    <scope>NUCLEOTIDE SEQUENCE [LARGE SCALE GENOMIC DNA]</scope>
    <source>
        <strain evidence="2 3">WSM3557</strain>
    </source>
</reference>
<dbReference type="InterPro" id="IPR016181">
    <property type="entry name" value="Acyl_CoA_acyltransferase"/>
</dbReference>